<evidence type="ECO:0000313" key="2">
    <source>
        <dbReference type="EMBL" id="QED91698.1"/>
    </source>
</evidence>
<protein>
    <recommendedName>
        <fullName evidence="4">Lipoprotein</fullName>
    </recommendedName>
</protein>
<feature type="signal peptide" evidence="1">
    <location>
        <begin position="1"/>
        <end position="25"/>
    </location>
</feature>
<keyword evidence="1" id="KW-0732">Signal</keyword>
<evidence type="ECO:0008006" key="4">
    <source>
        <dbReference type="Google" id="ProtNLM"/>
    </source>
</evidence>
<keyword evidence="3" id="KW-1185">Reference proteome</keyword>
<accession>A0AAX1F6L6</accession>
<proteinExistence type="predicted"/>
<organism evidence="2 3">
    <name type="scientific">Eikenella exigua</name>
    <dbReference type="NCBI Taxonomy" id="2528037"/>
    <lineage>
        <taxon>Bacteria</taxon>
        <taxon>Pseudomonadati</taxon>
        <taxon>Pseudomonadota</taxon>
        <taxon>Betaproteobacteria</taxon>
        <taxon>Neisseriales</taxon>
        <taxon>Neisseriaceae</taxon>
        <taxon>Eikenella</taxon>
    </lineage>
</organism>
<feature type="chain" id="PRO_5043903570" description="Lipoprotein" evidence="1">
    <location>
        <begin position="26"/>
        <end position="122"/>
    </location>
</feature>
<reference evidence="3" key="1">
    <citation type="journal article" date="2019" name="J. Anim. Genet.">
        <title>Description and whole genome sequencing of Eikenella exigua sp. nov., isolated from brain abscess and blood.</title>
        <authorList>
            <person name="Stormo K.A."/>
            <person name="Nygaard R.M."/>
            <person name="Bruvold T.S."/>
            <person name="Dimmen G."/>
            <person name="Lindemann P.C."/>
            <person name="Jordal S."/>
            <person name="Kommedal O."/>
        </authorList>
    </citation>
    <scope>NUCLEOTIDE SEQUENCE [LARGE SCALE GENOMIC DNA]</scope>
    <source>
        <strain evidence="3">PXX</strain>
    </source>
</reference>
<dbReference type="EMBL" id="CP038018">
    <property type="protein sequence ID" value="QED91698.1"/>
    <property type="molecule type" value="Genomic_DNA"/>
</dbReference>
<dbReference type="PROSITE" id="PS51257">
    <property type="entry name" value="PROKAR_LIPOPROTEIN"/>
    <property type="match status" value="1"/>
</dbReference>
<dbReference type="AlphaFoldDB" id="A0AAX1F6L6"/>
<gene>
    <name evidence="2" type="ORF">EZJ17_02890</name>
</gene>
<dbReference type="RefSeq" id="WP_067444522.1">
    <property type="nucleotide sequence ID" value="NZ_CP038018.1"/>
</dbReference>
<evidence type="ECO:0000313" key="3">
    <source>
        <dbReference type="Proteomes" id="UP000326695"/>
    </source>
</evidence>
<dbReference type="KEGG" id="eex:EZJ17_02890"/>
<evidence type="ECO:0000256" key="1">
    <source>
        <dbReference type="SAM" id="SignalP"/>
    </source>
</evidence>
<name>A0AAX1F6L6_9NEIS</name>
<dbReference type="Proteomes" id="UP000326695">
    <property type="component" value="Chromosome"/>
</dbReference>
<sequence>MSALSRTLPALIAASVLLLAGCDFIANKAASNVTEQEAKDGFIEGCVKGALDPQAFKRQLSQAEASKLCHCAYDTASAQYTDREKWKHDLIRAGLSPNDQNQEIFQKLVAGLQSCATSQNLM</sequence>